<feature type="region of interest" description="Disordered" evidence="1">
    <location>
        <begin position="282"/>
        <end position="315"/>
    </location>
</feature>
<feature type="compositionally biased region" description="Low complexity" evidence="1">
    <location>
        <begin position="188"/>
        <end position="206"/>
    </location>
</feature>
<dbReference type="AlphaFoldDB" id="A0A3M0JYY8"/>
<name>A0A3M0JYY8_HIRRU</name>
<comment type="caution">
    <text evidence="2">The sequence shown here is derived from an EMBL/GenBank/DDBJ whole genome shotgun (WGS) entry which is preliminary data.</text>
</comment>
<reference evidence="2 3" key="1">
    <citation type="submission" date="2018-07" db="EMBL/GenBank/DDBJ databases">
        <title>A high quality draft genome assembly of the barn swallow (H. rustica rustica).</title>
        <authorList>
            <person name="Formenti G."/>
            <person name="Chiara M."/>
            <person name="Poveda L."/>
            <person name="Francoijs K.-J."/>
            <person name="Bonisoli-Alquati A."/>
            <person name="Canova L."/>
            <person name="Gianfranceschi L."/>
            <person name="Horner D.S."/>
            <person name="Saino N."/>
        </authorList>
    </citation>
    <scope>NUCLEOTIDE SEQUENCE [LARGE SCALE GENOMIC DNA]</scope>
    <source>
        <strain evidence="2">Chelidonia</strain>
        <tissue evidence="2">Blood</tissue>
    </source>
</reference>
<feature type="compositionally biased region" description="Low complexity" evidence="1">
    <location>
        <begin position="16"/>
        <end position="40"/>
    </location>
</feature>
<gene>
    <name evidence="2" type="ORF">DUI87_15616</name>
</gene>
<feature type="compositionally biased region" description="Polar residues" evidence="1">
    <location>
        <begin position="207"/>
        <end position="221"/>
    </location>
</feature>
<dbReference type="EMBL" id="QRBI01000120">
    <property type="protein sequence ID" value="RMC06186.1"/>
    <property type="molecule type" value="Genomic_DNA"/>
</dbReference>
<proteinExistence type="predicted"/>
<evidence type="ECO:0000256" key="1">
    <source>
        <dbReference type="SAM" id="MobiDB-lite"/>
    </source>
</evidence>
<feature type="region of interest" description="Disordered" evidence="1">
    <location>
        <begin position="1"/>
        <end position="221"/>
    </location>
</feature>
<feature type="compositionally biased region" description="Polar residues" evidence="1">
    <location>
        <begin position="44"/>
        <end position="61"/>
    </location>
</feature>
<dbReference type="STRING" id="333673.A0A3M0JYY8"/>
<feature type="compositionally biased region" description="Low complexity" evidence="1">
    <location>
        <begin position="156"/>
        <end position="168"/>
    </location>
</feature>
<dbReference type="OrthoDB" id="10056483at2759"/>
<feature type="compositionally biased region" description="Basic and acidic residues" evidence="1">
    <location>
        <begin position="291"/>
        <end position="315"/>
    </location>
</feature>
<feature type="compositionally biased region" description="Polar residues" evidence="1">
    <location>
        <begin position="170"/>
        <end position="187"/>
    </location>
</feature>
<sequence>MGIESDTVTAEPIKDSPAPTTPSTNPTPFTSGTSSTGSPAVIPSPQQSSTTGTPLATTSHPPTALVLSTAGAAGVGPDPVTAGEVTPSPAPSTASTNPVPSTSITPPASDTTAPGSSAAGSSTETAAPRQTAFTQGQPIVEVTATPSPTGSPSPPTASAGSSATRPPGEGNSSTTNQGIRTPEPTANTSHSLPSTSLPTPSTRNLSESTSVNPPSTGTCCDTSLILSRIEGTPSKTMSGAVDTVEGMDGIQRDLDRFRRWPPVKVMESSDATCKVLLMGRGSAKHRQTQAGHERAESSSEEKDLGVLGDEKLGIT</sequence>
<evidence type="ECO:0000313" key="3">
    <source>
        <dbReference type="Proteomes" id="UP000269221"/>
    </source>
</evidence>
<feature type="compositionally biased region" description="Low complexity" evidence="1">
    <location>
        <begin position="85"/>
        <end position="128"/>
    </location>
</feature>
<accession>A0A3M0JYY8</accession>
<organism evidence="2 3">
    <name type="scientific">Hirundo rustica rustica</name>
    <dbReference type="NCBI Taxonomy" id="333673"/>
    <lineage>
        <taxon>Eukaryota</taxon>
        <taxon>Metazoa</taxon>
        <taxon>Chordata</taxon>
        <taxon>Craniata</taxon>
        <taxon>Vertebrata</taxon>
        <taxon>Euteleostomi</taxon>
        <taxon>Archelosauria</taxon>
        <taxon>Archosauria</taxon>
        <taxon>Dinosauria</taxon>
        <taxon>Saurischia</taxon>
        <taxon>Theropoda</taxon>
        <taxon>Coelurosauria</taxon>
        <taxon>Aves</taxon>
        <taxon>Neognathae</taxon>
        <taxon>Neoaves</taxon>
        <taxon>Telluraves</taxon>
        <taxon>Australaves</taxon>
        <taxon>Passeriformes</taxon>
        <taxon>Sylvioidea</taxon>
        <taxon>Hirundinidae</taxon>
        <taxon>Hirundo</taxon>
    </lineage>
</organism>
<evidence type="ECO:0000313" key="2">
    <source>
        <dbReference type="EMBL" id="RMC06186.1"/>
    </source>
</evidence>
<protein>
    <submittedName>
        <fullName evidence="2">Uncharacterized protein</fullName>
    </submittedName>
</protein>
<dbReference type="Proteomes" id="UP000269221">
    <property type="component" value="Unassembled WGS sequence"/>
</dbReference>
<keyword evidence="3" id="KW-1185">Reference proteome</keyword>